<keyword evidence="3 10" id="KW-0378">Hydrolase</keyword>
<dbReference type="InterPro" id="IPR036527">
    <property type="entry name" value="SCP2_sterol-bd_dom_sf"/>
</dbReference>
<dbReference type="SUPFAM" id="SSF55718">
    <property type="entry name" value="SCP-like"/>
    <property type="match status" value="1"/>
</dbReference>
<keyword evidence="11" id="KW-1185">Reference proteome</keyword>
<evidence type="ECO:0000259" key="9">
    <source>
        <dbReference type="SMART" id="SM00849"/>
    </source>
</evidence>
<sequence>MGNPQEATSSVADANAAAQSSLPFGDTRDLDNASRGLIATLDSTVITSDDGAHVWDCAEFDFLTEQCPPTANPSLWRQSELVARHGLYEVTDRIYQIRGFDLSNMTLVEGDTGVIVIDPLISAETAAAGLQLYREQRGDKPVVAVIYTHCHIDHFGGVKGVITQEAVDAGDCLIVAPSGLVEHAVAENVYAGTAMGRRAAYMYGAALPRGPLGAVGAGLGQSTSTGHAGLISPTVDISRTGHTETIDGVTIEFQMTPGTEAPAEMNFYFPQMRALCMAENATHTLHNLLTLRGALVRDPHVWSKYLTEAINMFADRSDVLFASHHWPTWGTDELTEFLALQRDLYGYLHDQTLRALNQGKTGLEIAEDIQLPPALGDAWHTHGYYGSVSHNVKAIYQRYMGWFDGNPAHLWEHPPVESAKRHIEFMGGVDAVVEKARKTYADGDFRWTATVLNYVLFTDPDNDAARDLQADTLEQLGYGAENGTWRNFYLMGAYELRNGAVGTPTTAAAPDIIAAMTVEQLFDAIALRVDGPASWDAHITIDWIISDQDRRHRTELRNGLLVHFDVSADGPGSAEATFTLSKTALLGVLLGGVDLASAISDGAVSVDGDAARFAELAGYLDQPDPDFAIVTP</sequence>
<dbReference type="GO" id="GO:0046983">
    <property type="term" value="F:protein dimerization activity"/>
    <property type="evidence" value="ECO:0007669"/>
    <property type="project" value="InterPro"/>
</dbReference>
<dbReference type="InterPro" id="IPR036866">
    <property type="entry name" value="RibonucZ/Hydroxyglut_hydro"/>
</dbReference>
<evidence type="ECO:0000256" key="7">
    <source>
        <dbReference type="ARBA" id="ARBA00068034"/>
    </source>
</evidence>
<dbReference type="InterPro" id="IPR029228">
    <property type="entry name" value="Alkyl_sulf_dimr"/>
</dbReference>
<evidence type="ECO:0000256" key="4">
    <source>
        <dbReference type="ARBA" id="ARBA00022833"/>
    </source>
</evidence>
<dbReference type="Pfam" id="PF00753">
    <property type="entry name" value="Lactamase_B"/>
    <property type="match status" value="1"/>
</dbReference>
<dbReference type="InterPro" id="IPR001279">
    <property type="entry name" value="Metallo-B-lactamas"/>
</dbReference>
<dbReference type="SUPFAM" id="SSF56281">
    <property type="entry name" value="Metallo-hydrolase/oxidoreductase"/>
    <property type="match status" value="1"/>
</dbReference>
<dbReference type="Pfam" id="PF14864">
    <property type="entry name" value="Alkyl_sulf_C"/>
    <property type="match status" value="1"/>
</dbReference>
<dbReference type="EMBL" id="QJSP01000006">
    <property type="protein sequence ID" value="PYE17492.1"/>
    <property type="molecule type" value="Genomic_DNA"/>
</dbReference>
<dbReference type="InterPro" id="IPR029229">
    <property type="entry name" value="Alkyl_sulf_C"/>
</dbReference>
<dbReference type="GO" id="GO:0046872">
    <property type="term" value="F:metal ion binding"/>
    <property type="evidence" value="ECO:0007669"/>
    <property type="project" value="UniProtKB-KW"/>
</dbReference>
<comment type="cofactor">
    <cofactor evidence="1">
        <name>Zn(2+)</name>
        <dbReference type="ChEBI" id="CHEBI:29105"/>
    </cofactor>
</comment>
<dbReference type="Pfam" id="PF14863">
    <property type="entry name" value="Alkyl_sulf_dimr"/>
    <property type="match status" value="1"/>
</dbReference>
<dbReference type="GO" id="GO:0018909">
    <property type="term" value="P:dodecyl sulfate metabolic process"/>
    <property type="evidence" value="ECO:0007669"/>
    <property type="project" value="InterPro"/>
</dbReference>
<dbReference type="EC" id="3.1.6.21" evidence="6"/>
<dbReference type="InterPro" id="IPR052195">
    <property type="entry name" value="Bact_Alkyl/Aryl-Sulfatase"/>
</dbReference>
<dbReference type="Gene3D" id="3.60.15.30">
    <property type="entry name" value="Metallo-beta-lactamase domain"/>
    <property type="match status" value="1"/>
</dbReference>
<dbReference type="InterPro" id="IPR044097">
    <property type="entry name" value="Bds1/SdsA1_MBL-fold"/>
</dbReference>
<protein>
    <recommendedName>
        <fullName evidence="7">Linear primary-alkylsulfatase</fullName>
        <ecNumber evidence="6">3.1.6.21</ecNumber>
    </recommendedName>
    <alternativeName>
        <fullName evidence="8">Type III linear primary-alkylsulfatase</fullName>
    </alternativeName>
</protein>
<dbReference type="FunFam" id="1.25.40.880:FF:000001">
    <property type="entry name" value="SDS hydrolase SdsA1"/>
    <property type="match status" value="1"/>
</dbReference>
<dbReference type="GO" id="GO:0018741">
    <property type="term" value="F:linear primary-alkylsulfatase activity"/>
    <property type="evidence" value="ECO:0007669"/>
    <property type="project" value="UniProtKB-EC"/>
</dbReference>
<dbReference type="PANTHER" id="PTHR43223:SF1">
    <property type="entry name" value="ALKYL_ARYL-SULFATASE BDS1"/>
    <property type="match status" value="1"/>
</dbReference>
<comment type="similarity">
    <text evidence="5">Belongs to the metallo-beta-lactamase superfamily. Type III sulfatase family.</text>
</comment>
<name>A0A318RIZ3_WILLI</name>
<dbReference type="OrthoDB" id="5240502at2"/>
<organism evidence="10 11">
    <name type="scientific">Williamsia limnetica</name>
    <dbReference type="NCBI Taxonomy" id="882452"/>
    <lineage>
        <taxon>Bacteria</taxon>
        <taxon>Bacillati</taxon>
        <taxon>Actinomycetota</taxon>
        <taxon>Actinomycetes</taxon>
        <taxon>Mycobacteriales</taxon>
        <taxon>Nocardiaceae</taxon>
        <taxon>Williamsia</taxon>
    </lineage>
</organism>
<dbReference type="AlphaFoldDB" id="A0A318RIZ3"/>
<evidence type="ECO:0000313" key="11">
    <source>
        <dbReference type="Proteomes" id="UP000247591"/>
    </source>
</evidence>
<evidence type="ECO:0000256" key="3">
    <source>
        <dbReference type="ARBA" id="ARBA00022801"/>
    </source>
</evidence>
<gene>
    <name evidence="10" type="ORF">DFR67_106195</name>
</gene>
<evidence type="ECO:0000256" key="8">
    <source>
        <dbReference type="ARBA" id="ARBA00075789"/>
    </source>
</evidence>
<evidence type="ECO:0000256" key="2">
    <source>
        <dbReference type="ARBA" id="ARBA00022723"/>
    </source>
</evidence>
<evidence type="ECO:0000256" key="6">
    <source>
        <dbReference type="ARBA" id="ARBA00066568"/>
    </source>
</evidence>
<dbReference type="FunFam" id="3.60.15.30:FF:000001">
    <property type="entry name" value="Alkyl/aryl-sulfatase BDS1"/>
    <property type="match status" value="1"/>
</dbReference>
<comment type="caution">
    <text evidence="10">The sequence shown here is derived from an EMBL/GenBank/DDBJ whole genome shotgun (WGS) entry which is preliminary data.</text>
</comment>
<evidence type="ECO:0000313" key="10">
    <source>
        <dbReference type="EMBL" id="PYE17492.1"/>
    </source>
</evidence>
<dbReference type="CDD" id="cd07710">
    <property type="entry name" value="arylsulfatase_Sdsa1-like_MBL-fold"/>
    <property type="match status" value="1"/>
</dbReference>
<keyword evidence="4" id="KW-0862">Zinc</keyword>
<keyword evidence="2" id="KW-0479">Metal-binding</keyword>
<dbReference type="Gene3D" id="1.25.40.880">
    <property type="entry name" value="Alkyl sulfatase, dimerisation domain"/>
    <property type="match status" value="1"/>
</dbReference>
<feature type="domain" description="Metallo-beta-lactamase" evidence="9">
    <location>
        <begin position="102"/>
        <end position="324"/>
    </location>
</feature>
<reference evidence="10 11" key="1">
    <citation type="submission" date="2018-06" db="EMBL/GenBank/DDBJ databases">
        <title>Genomic Encyclopedia of Type Strains, Phase IV (KMG-IV): sequencing the most valuable type-strain genomes for metagenomic binning, comparative biology and taxonomic classification.</title>
        <authorList>
            <person name="Goeker M."/>
        </authorList>
    </citation>
    <scope>NUCLEOTIDE SEQUENCE [LARGE SCALE GENOMIC DNA]</scope>
    <source>
        <strain evidence="10 11">DSM 45521</strain>
    </source>
</reference>
<dbReference type="SMART" id="SM00849">
    <property type="entry name" value="Lactamase_B"/>
    <property type="match status" value="1"/>
</dbReference>
<dbReference type="Gene3D" id="3.30.1050.10">
    <property type="entry name" value="SCP2 sterol-binding domain"/>
    <property type="match status" value="1"/>
</dbReference>
<dbReference type="RefSeq" id="WP_110469731.1">
    <property type="nucleotide sequence ID" value="NZ_QJSP01000006.1"/>
</dbReference>
<dbReference type="PANTHER" id="PTHR43223">
    <property type="entry name" value="ALKYL/ARYL-SULFATASE"/>
    <property type="match status" value="1"/>
</dbReference>
<proteinExistence type="inferred from homology"/>
<dbReference type="Proteomes" id="UP000247591">
    <property type="component" value="Unassembled WGS sequence"/>
</dbReference>
<evidence type="ECO:0000256" key="5">
    <source>
        <dbReference type="ARBA" id="ARBA00033751"/>
    </source>
</evidence>
<evidence type="ECO:0000256" key="1">
    <source>
        <dbReference type="ARBA" id="ARBA00001947"/>
    </source>
</evidence>
<accession>A0A318RIZ3</accession>
<dbReference type="InterPro" id="IPR038536">
    <property type="entry name" value="Alkyl/aryl-sulf_dimr_sf"/>
</dbReference>